<sequence>MRPNQYETHTSKSGSQNSNKEESTNNDMNTELPKSEFYDFILDLINDYLAEKPLVKREKEQEAIQEPSKVSGLENDDDKISKYCQKSTEIEAATKIYTIRPCSKKEGEGKKISN</sequence>
<dbReference type="OrthoDB" id="2482854at2759"/>
<dbReference type="EMBL" id="WTPW01000325">
    <property type="protein sequence ID" value="KAF0522643.1"/>
    <property type="molecule type" value="Genomic_DNA"/>
</dbReference>
<evidence type="ECO:0000313" key="2">
    <source>
        <dbReference type="EMBL" id="KAF0522643.1"/>
    </source>
</evidence>
<evidence type="ECO:0000256" key="1">
    <source>
        <dbReference type="SAM" id="MobiDB-lite"/>
    </source>
</evidence>
<keyword evidence="3" id="KW-1185">Reference proteome</keyword>
<organism evidence="2 3">
    <name type="scientific">Gigaspora margarita</name>
    <dbReference type="NCBI Taxonomy" id="4874"/>
    <lineage>
        <taxon>Eukaryota</taxon>
        <taxon>Fungi</taxon>
        <taxon>Fungi incertae sedis</taxon>
        <taxon>Mucoromycota</taxon>
        <taxon>Glomeromycotina</taxon>
        <taxon>Glomeromycetes</taxon>
        <taxon>Diversisporales</taxon>
        <taxon>Gigasporaceae</taxon>
        <taxon>Gigaspora</taxon>
    </lineage>
</organism>
<feature type="region of interest" description="Disordered" evidence="1">
    <location>
        <begin position="57"/>
        <end position="76"/>
    </location>
</feature>
<gene>
    <name evidence="2" type="ORF">F8M41_015478</name>
</gene>
<protein>
    <submittedName>
        <fullName evidence="2">Uncharacterized protein</fullName>
    </submittedName>
</protein>
<accession>A0A8H4EN59</accession>
<comment type="caution">
    <text evidence="2">The sequence shown here is derived from an EMBL/GenBank/DDBJ whole genome shotgun (WGS) entry which is preliminary data.</text>
</comment>
<feature type="region of interest" description="Disordered" evidence="1">
    <location>
        <begin position="1"/>
        <end position="31"/>
    </location>
</feature>
<feature type="compositionally biased region" description="Polar residues" evidence="1">
    <location>
        <begin position="1"/>
        <end position="18"/>
    </location>
</feature>
<evidence type="ECO:0000313" key="3">
    <source>
        <dbReference type="Proteomes" id="UP000439903"/>
    </source>
</evidence>
<dbReference type="Proteomes" id="UP000439903">
    <property type="component" value="Unassembled WGS sequence"/>
</dbReference>
<proteinExistence type="predicted"/>
<reference evidence="2 3" key="1">
    <citation type="journal article" date="2019" name="Environ. Microbiol.">
        <title>At the nexus of three kingdoms: the genome of the mycorrhizal fungus Gigaspora margarita provides insights into plant, endobacterial and fungal interactions.</title>
        <authorList>
            <person name="Venice F."/>
            <person name="Ghignone S."/>
            <person name="Salvioli di Fossalunga A."/>
            <person name="Amselem J."/>
            <person name="Novero M."/>
            <person name="Xianan X."/>
            <person name="Sedzielewska Toro K."/>
            <person name="Morin E."/>
            <person name="Lipzen A."/>
            <person name="Grigoriev I.V."/>
            <person name="Henrissat B."/>
            <person name="Martin F.M."/>
            <person name="Bonfante P."/>
        </authorList>
    </citation>
    <scope>NUCLEOTIDE SEQUENCE [LARGE SCALE GENOMIC DNA]</scope>
    <source>
        <strain evidence="2 3">BEG34</strain>
    </source>
</reference>
<name>A0A8H4EN59_GIGMA</name>
<dbReference type="AlphaFoldDB" id="A0A8H4EN59"/>